<evidence type="ECO:0000256" key="3">
    <source>
        <dbReference type="ARBA" id="ARBA00023139"/>
    </source>
</evidence>
<evidence type="ECO:0000256" key="6">
    <source>
        <dbReference type="HAMAP-Rule" id="MF_00922"/>
    </source>
</evidence>
<dbReference type="NCBIfam" id="TIGR03302">
    <property type="entry name" value="OM_YfiO"/>
    <property type="match status" value="1"/>
</dbReference>
<dbReference type="Pfam" id="PF13525">
    <property type="entry name" value="YfiO"/>
    <property type="match status" value="1"/>
</dbReference>
<dbReference type="PANTHER" id="PTHR37423:SF1">
    <property type="entry name" value="OUTER MEMBRANE PROTEIN ASSEMBLY FACTOR BAMD"/>
    <property type="match status" value="1"/>
</dbReference>
<dbReference type="HAMAP" id="MF_00922">
    <property type="entry name" value="OM_assembly_BamD"/>
    <property type="match status" value="1"/>
</dbReference>
<dbReference type="Gene3D" id="1.25.40.10">
    <property type="entry name" value="Tetratricopeptide repeat domain"/>
    <property type="match status" value="1"/>
</dbReference>
<feature type="domain" description="Outer membrane lipoprotein BamD-like" evidence="8">
    <location>
        <begin position="30"/>
        <end position="235"/>
    </location>
</feature>
<dbReference type="RefSeq" id="WP_105191437.1">
    <property type="nucleotide sequence ID" value="NZ_PTQZ01000046.1"/>
</dbReference>
<dbReference type="PANTHER" id="PTHR37423">
    <property type="entry name" value="SOLUBLE LYTIC MUREIN TRANSGLYCOSYLASE-RELATED"/>
    <property type="match status" value="1"/>
</dbReference>
<dbReference type="EMBL" id="PTQZ01000046">
    <property type="protein sequence ID" value="PQA48282.1"/>
    <property type="molecule type" value="Genomic_DNA"/>
</dbReference>
<reference evidence="10" key="1">
    <citation type="submission" date="2018-02" db="EMBL/GenBank/DDBJ databases">
        <title>Genome sequencing of Solimonas sp. HR-BB.</title>
        <authorList>
            <person name="Lee Y."/>
            <person name="Jeon C.O."/>
        </authorList>
    </citation>
    <scope>NUCLEOTIDE SEQUENCE [LARGE SCALE GENOMIC DNA]</scope>
    <source>
        <strain evidence="10">HR-E</strain>
    </source>
</reference>
<organism evidence="9 10">
    <name type="scientific">Amnimonas aquatica</name>
    <dbReference type="NCBI Taxonomy" id="2094561"/>
    <lineage>
        <taxon>Bacteria</taxon>
        <taxon>Pseudomonadati</taxon>
        <taxon>Pseudomonadota</taxon>
        <taxon>Gammaproteobacteria</taxon>
        <taxon>Moraxellales</taxon>
        <taxon>Moraxellaceae</taxon>
        <taxon>Amnimonas</taxon>
    </lineage>
</organism>
<dbReference type="OrthoDB" id="9779191at2"/>
<keyword evidence="5 6" id="KW-0449">Lipoprotein</keyword>
<sequence>MKNLPLRALLLVPVVLLAACASKPQNTVKTEARYYEEANAALKAGNYGVAVAGFEALESQYPVGNYTEQAQLEVIYGKYMQSEYLGAITAADRYLRLHPESPRLDYVLYLRGLSNFSIDQDSLLKRLPVNMAHRDMGQARIAFDDFRQLNARYPDSPYAADARQRMVYLRNQMAEAELHVARYYETRGALVAVVNRARWVVENYPESSAVPEALGLLVKNYKALGMNDLAAQAETLLAGTRPAKKG</sequence>
<evidence type="ECO:0000313" key="10">
    <source>
        <dbReference type="Proteomes" id="UP000243900"/>
    </source>
</evidence>
<proteinExistence type="inferred from homology"/>
<accession>A0A2P6ATP0</accession>
<dbReference type="Proteomes" id="UP000243900">
    <property type="component" value="Unassembled WGS sequence"/>
</dbReference>
<comment type="subunit">
    <text evidence="6">Part of the Bam complex.</text>
</comment>
<gene>
    <name evidence="6" type="primary">bamD</name>
    <name evidence="9" type="ORF">C5O18_03310</name>
</gene>
<keyword evidence="10" id="KW-1185">Reference proteome</keyword>
<keyword evidence="3 6" id="KW-0564">Palmitate</keyword>
<keyword evidence="4 6" id="KW-0998">Cell outer membrane</keyword>
<keyword evidence="1 6" id="KW-0732">Signal</keyword>
<evidence type="ECO:0000259" key="8">
    <source>
        <dbReference type="Pfam" id="PF13525"/>
    </source>
</evidence>
<comment type="similarity">
    <text evidence="6">Belongs to the BamD family.</text>
</comment>
<comment type="subcellular location">
    <subcellularLocation>
        <location evidence="6">Cell outer membrane</location>
        <topology evidence="6">Lipid-anchor</topology>
    </subcellularLocation>
</comment>
<evidence type="ECO:0000256" key="7">
    <source>
        <dbReference type="SAM" id="SignalP"/>
    </source>
</evidence>
<dbReference type="AlphaFoldDB" id="A0A2P6ATP0"/>
<feature type="chain" id="PRO_5015206304" description="Outer membrane protein assembly factor BamD" evidence="7">
    <location>
        <begin position="19"/>
        <end position="246"/>
    </location>
</feature>
<evidence type="ECO:0000256" key="1">
    <source>
        <dbReference type="ARBA" id="ARBA00022729"/>
    </source>
</evidence>
<evidence type="ECO:0000256" key="2">
    <source>
        <dbReference type="ARBA" id="ARBA00023136"/>
    </source>
</evidence>
<dbReference type="InterPro" id="IPR039565">
    <property type="entry name" value="BamD-like"/>
</dbReference>
<dbReference type="GO" id="GO:1990063">
    <property type="term" value="C:Bam protein complex"/>
    <property type="evidence" value="ECO:0007669"/>
    <property type="project" value="TreeGrafter"/>
</dbReference>
<dbReference type="PROSITE" id="PS51257">
    <property type="entry name" value="PROKAR_LIPOPROTEIN"/>
    <property type="match status" value="1"/>
</dbReference>
<protein>
    <recommendedName>
        <fullName evidence="6">Outer membrane protein assembly factor BamD</fullName>
    </recommendedName>
</protein>
<comment type="caution">
    <text evidence="9">The sequence shown here is derived from an EMBL/GenBank/DDBJ whole genome shotgun (WGS) entry which is preliminary data.</text>
</comment>
<dbReference type="SUPFAM" id="SSF48452">
    <property type="entry name" value="TPR-like"/>
    <property type="match status" value="1"/>
</dbReference>
<evidence type="ECO:0000313" key="9">
    <source>
        <dbReference type="EMBL" id="PQA48282.1"/>
    </source>
</evidence>
<feature type="signal peptide" evidence="7">
    <location>
        <begin position="1"/>
        <end position="18"/>
    </location>
</feature>
<name>A0A2P6ATP0_9GAMM</name>
<dbReference type="CDD" id="cd15830">
    <property type="entry name" value="BamD"/>
    <property type="match status" value="1"/>
</dbReference>
<dbReference type="GO" id="GO:0043165">
    <property type="term" value="P:Gram-negative-bacterium-type cell outer membrane assembly"/>
    <property type="evidence" value="ECO:0007669"/>
    <property type="project" value="UniProtKB-UniRule"/>
</dbReference>
<evidence type="ECO:0000256" key="4">
    <source>
        <dbReference type="ARBA" id="ARBA00023237"/>
    </source>
</evidence>
<comment type="function">
    <text evidence="6">Part of the outer membrane protein assembly complex, which is involved in assembly and insertion of beta-barrel proteins into the outer membrane.</text>
</comment>
<dbReference type="InterPro" id="IPR017689">
    <property type="entry name" value="BamD"/>
</dbReference>
<dbReference type="InterPro" id="IPR011990">
    <property type="entry name" value="TPR-like_helical_dom_sf"/>
</dbReference>
<keyword evidence="2 6" id="KW-0472">Membrane</keyword>
<evidence type="ECO:0000256" key="5">
    <source>
        <dbReference type="ARBA" id="ARBA00023288"/>
    </source>
</evidence>
<dbReference type="GO" id="GO:0051205">
    <property type="term" value="P:protein insertion into membrane"/>
    <property type="evidence" value="ECO:0007669"/>
    <property type="project" value="UniProtKB-UniRule"/>
</dbReference>